<dbReference type="Pfam" id="PF11820">
    <property type="entry name" value="DUF3339"/>
    <property type="match status" value="1"/>
</dbReference>
<accession>A0ABR2TIB3</accession>
<keyword evidence="1" id="KW-0472">Membrane</keyword>
<gene>
    <name evidence="2" type="ORF">V6N11_022149</name>
</gene>
<feature type="transmembrane region" description="Helical" evidence="1">
    <location>
        <begin position="7"/>
        <end position="25"/>
    </location>
</feature>
<organism evidence="2 3">
    <name type="scientific">Hibiscus sabdariffa</name>
    <name type="common">roselle</name>
    <dbReference type="NCBI Taxonomy" id="183260"/>
    <lineage>
        <taxon>Eukaryota</taxon>
        <taxon>Viridiplantae</taxon>
        <taxon>Streptophyta</taxon>
        <taxon>Embryophyta</taxon>
        <taxon>Tracheophyta</taxon>
        <taxon>Spermatophyta</taxon>
        <taxon>Magnoliopsida</taxon>
        <taxon>eudicotyledons</taxon>
        <taxon>Gunneridae</taxon>
        <taxon>Pentapetalae</taxon>
        <taxon>rosids</taxon>
        <taxon>malvids</taxon>
        <taxon>Malvales</taxon>
        <taxon>Malvaceae</taxon>
        <taxon>Malvoideae</taxon>
        <taxon>Hibiscus</taxon>
    </lineage>
</organism>
<evidence type="ECO:0000313" key="3">
    <source>
        <dbReference type="Proteomes" id="UP001396334"/>
    </source>
</evidence>
<dbReference type="InterPro" id="IPR021775">
    <property type="entry name" value="DUF3339"/>
</dbReference>
<comment type="caution">
    <text evidence="2">The sequence shown here is derived from an EMBL/GenBank/DDBJ whole genome shotgun (WGS) entry which is preliminary data.</text>
</comment>
<evidence type="ECO:0000256" key="1">
    <source>
        <dbReference type="SAM" id="Phobius"/>
    </source>
</evidence>
<dbReference type="PANTHER" id="PTHR33128">
    <property type="entry name" value="OS05G0103400 PROTEIN"/>
    <property type="match status" value="1"/>
</dbReference>
<sequence length="142" mass="15530">MSDWGPVFVAVMLFLLLTPGLLIQIPGRLKYVEFGNFQTSGVSILVHSIIYFALMCIFLIAIGVHIKTTRAKLLSSKFYFMGAENSIVQNGNIILWGGFCFQTGRIIPGDRNANSAEAMKGAAQSFISVYAAAPPHSNLLWS</sequence>
<keyword evidence="1" id="KW-0812">Transmembrane</keyword>
<keyword evidence="1" id="KW-1133">Transmembrane helix</keyword>
<protein>
    <submittedName>
        <fullName evidence="2">Uncharacterized protein</fullName>
    </submittedName>
</protein>
<keyword evidence="3" id="KW-1185">Reference proteome</keyword>
<dbReference type="Proteomes" id="UP001396334">
    <property type="component" value="Unassembled WGS sequence"/>
</dbReference>
<dbReference type="PANTHER" id="PTHR33128:SF66">
    <property type="entry name" value="DUF3339 DOMAIN-CONTAINING PROTEIN"/>
    <property type="match status" value="1"/>
</dbReference>
<evidence type="ECO:0000313" key="2">
    <source>
        <dbReference type="EMBL" id="KAK9037230.1"/>
    </source>
</evidence>
<dbReference type="EMBL" id="JBBPBN010000005">
    <property type="protein sequence ID" value="KAK9037230.1"/>
    <property type="molecule type" value="Genomic_DNA"/>
</dbReference>
<feature type="transmembrane region" description="Helical" evidence="1">
    <location>
        <begin position="45"/>
        <end position="66"/>
    </location>
</feature>
<reference evidence="2 3" key="1">
    <citation type="journal article" date="2024" name="G3 (Bethesda)">
        <title>Genome assembly of Hibiscus sabdariffa L. provides insights into metabolisms of medicinal natural products.</title>
        <authorList>
            <person name="Kim T."/>
        </authorList>
    </citation>
    <scope>NUCLEOTIDE SEQUENCE [LARGE SCALE GENOMIC DNA]</scope>
    <source>
        <strain evidence="2">TK-2024</strain>
        <tissue evidence="2">Old leaves</tissue>
    </source>
</reference>
<proteinExistence type="predicted"/>
<name>A0ABR2TIB3_9ROSI</name>